<reference evidence="6 7" key="1">
    <citation type="submission" date="2019-02" db="EMBL/GenBank/DDBJ databases">
        <title>Genome sequencing of the rare red list fungi Dentipellis fragilis.</title>
        <authorList>
            <person name="Buettner E."/>
            <person name="Kellner H."/>
        </authorList>
    </citation>
    <scope>NUCLEOTIDE SEQUENCE [LARGE SCALE GENOMIC DNA]</scope>
    <source>
        <strain evidence="6 7">DSM 105465</strain>
    </source>
</reference>
<dbReference type="PROSITE" id="PS50088">
    <property type="entry name" value="ANK_REPEAT"/>
    <property type="match status" value="3"/>
</dbReference>
<comment type="caution">
    <text evidence="6">The sequence shown here is derived from an EMBL/GenBank/DDBJ whole genome shotgun (WGS) entry which is preliminary data.</text>
</comment>
<dbReference type="Proteomes" id="UP000298327">
    <property type="component" value="Unassembled WGS sequence"/>
</dbReference>
<evidence type="ECO:0000259" key="5">
    <source>
        <dbReference type="Pfam" id="PF24883"/>
    </source>
</evidence>
<dbReference type="InterPro" id="IPR036770">
    <property type="entry name" value="Ankyrin_rpt-contain_sf"/>
</dbReference>
<keyword evidence="1" id="KW-0677">Repeat</keyword>
<dbReference type="InterPro" id="IPR031350">
    <property type="entry name" value="Goodbye_dom"/>
</dbReference>
<evidence type="ECO:0000313" key="6">
    <source>
        <dbReference type="EMBL" id="TFY53207.1"/>
    </source>
</evidence>
<dbReference type="SUPFAM" id="SSF52540">
    <property type="entry name" value="P-loop containing nucleoside triphosphate hydrolases"/>
    <property type="match status" value="1"/>
</dbReference>
<dbReference type="InterPro" id="IPR056884">
    <property type="entry name" value="NPHP3-like_N"/>
</dbReference>
<dbReference type="Gene3D" id="1.25.40.20">
    <property type="entry name" value="Ankyrin repeat-containing domain"/>
    <property type="match status" value="1"/>
</dbReference>
<feature type="repeat" description="ANK" evidence="3">
    <location>
        <begin position="472"/>
        <end position="504"/>
    </location>
</feature>
<dbReference type="SMART" id="SM00248">
    <property type="entry name" value="ANK"/>
    <property type="match status" value="5"/>
</dbReference>
<keyword evidence="2 3" id="KW-0040">ANK repeat</keyword>
<accession>A0A4Y9XV10</accession>
<dbReference type="EMBL" id="SEOQ01001186">
    <property type="protein sequence ID" value="TFY53207.1"/>
    <property type="molecule type" value="Genomic_DNA"/>
</dbReference>
<protein>
    <submittedName>
        <fullName evidence="6">Uncharacterized protein</fullName>
    </submittedName>
</protein>
<dbReference type="AlphaFoldDB" id="A0A4Y9XV10"/>
<evidence type="ECO:0000256" key="3">
    <source>
        <dbReference type="PROSITE-ProRule" id="PRU00023"/>
    </source>
</evidence>
<evidence type="ECO:0000256" key="1">
    <source>
        <dbReference type="ARBA" id="ARBA00022737"/>
    </source>
</evidence>
<evidence type="ECO:0000259" key="4">
    <source>
        <dbReference type="Pfam" id="PF17109"/>
    </source>
</evidence>
<dbReference type="PANTHER" id="PTHR24171">
    <property type="entry name" value="ANKYRIN REPEAT DOMAIN-CONTAINING PROTEIN 39-RELATED"/>
    <property type="match status" value="1"/>
</dbReference>
<dbReference type="Pfam" id="PF12796">
    <property type="entry name" value="Ank_2"/>
    <property type="match status" value="2"/>
</dbReference>
<feature type="repeat" description="ANK" evidence="3">
    <location>
        <begin position="505"/>
        <end position="537"/>
    </location>
</feature>
<keyword evidence="7" id="KW-1185">Reference proteome</keyword>
<dbReference type="PANTHER" id="PTHR24171:SF9">
    <property type="entry name" value="ANKYRIN REPEAT DOMAIN-CONTAINING PROTEIN 39"/>
    <property type="match status" value="1"/>
</dbReference>
<feature type="repeat" description="ANK" evidence="3">
    <location>
        <begin position="439"/>
        <end position="471"/>
    </location>
</feature>
<dbReference type="Pfam" id="PF24883">
    <property type="entry name" value="NPHP3_N"/>
    <property type="match status" value="1"/>
</dbReference>
<dbReference type="STRING" id="205917.A0A4Y9XV10"/>
<evidence type="ECO:0000256" key="2">
    <source>
        <dbReference type="ARBA" id="ARBA00023043"/>
    </source>
</evidence>
<dbReference type="OrthoDB" id="194358at2759"/>
<dbReference type="PROSITE" id="PS50297">
    <property type="entry name" value="ANK_REP_REGION"/>
    <property type="match status" value="3"/>
</dbReference>
<gene>
    <name evidence="6" type="ORF">EVG20_g10223</name>
</gene>
<dbReference type="SUPFAM" id="SSF48403">
    <property type="entry name" value="Ankyrin repeat"/>
    <property type="match status" value="1"/>
</dbReference>
<dbReference type="InterPro" id="IPR027417">
    <property type="entry name" value="P-loop_NTPase"/>
</dbReference>
<dbReference type="InterPro" id="IPR002110">
    <property type="entry name" value="Ankyrin_rpt"/>
</dbReference>
<proteinExistence type="predicted"/>
<dbReference type="Gene3D" id="3.40.50.300">
    <property type="entry name" value="P-loop containing nucleotide triphosphate hydrolases"/>
    <property type="match status" value="1"/>
</dbReference>
<feature type="domain" description="Fungal STAND N-terminal Goodbye" evidence="4">
    <location>
        <begin position="3"/>
        <end position="60"/>
    </location>
</feature>
<organism evidence="6 7">
    <name type="scientific">Dentipellis fragilis</name>
    <dbReference type="NCBI Taxonomy" id="205917"/>
    <lineage>
        <taxon>Eukaryota</taxon>
        <taxon>Fungi</taxon>
        <taxon>Dikarya</taxon>
        <taxon>Basidiomycota</taxon>
        <taxon>Agaricomycotina</taxon>
        <taxon>Agaricomycetes</taxon>
        <taxon>Russulales</taxon>
        <taxon>Hericiaceae</taxon>
        <taxon>Dentipellis</taxon>
    </lineage>
</organism>
<evidence type="ECO:0000313" key="7">
    <source>
        <dbReference type="Proteomes" id="UP000298327"/>
    </source>
</evidence>
<sequence length="565" mass="62345">MSQFAEVAGEAVGTVFEPGKAVFVAVKLLLDAAHHVTECYDKIIKIFEHMESSLERFHGYLHHSGTVSSALKGVMVKILAQFLSVLGLVTGDMQRGRTKQFLCGLITRKDSIHDALERFGALSGEENLAVQAQIHSVVEETHKKVEKVEQVQVDEGIFRWLSAPDPWINHNAAQEKKKYNQESGHWIFNDPKLNDWMHSDSSSMWIYGIPGSGKTVLCSTIIQTLNMLGSLLVQFAAQSSGAFSVLKGLYEVHNSGHREPDLNTMQNTLGNVLTHFDAIYVVFDALDECLKEEREDWLFEFLDNMLPQHSIHFLATSRKEVDIQEWFQTKTPIRIDLNASIIQSDIAQYVSTILSKKNFFRTLLSEDLKGQIHDTLLQGANGISEHLKVVQLLLNKCADANVQTDIYNIALVVASEGEYLEIMQLLLERGVDIDVQIDYLGTALITASEEGHLKAVHFLLDRGANVNVQAGDYGTALIAASERGHLKIVQLLLDRGADVNLQAGDYGTALISASRENHLKIVQLLLGSGANVNAHADGHGTALLAAFGRAHTEIIAVLESHGGTL</sequence>
<name>A0A4Y9XV10_9AGAM</name>
<dbReference type="Pfam" id="PF17109">
    <property type="entry name" value="Goodbye"/>
    <property type="match status" value="1"/>
</dbReference>
<feature type="domain" description="Nephrocystin 3-like N-terminal" evidence="5">
    <location>
        <begin position="183"/>
        <end position="226"/>
    </location>
</feature>